<keyword evidence="2" id="KW-1185">Reference proteome</keyword>
<gene>
    <name evidence="1" type="ORF">A4H97_20955</name>
</gene>
<dbReference type="STRING" id="354355.SAMN05660816_04885"/>
<proteinExistence type="predicted"/>
<evidence type="ECO:0000313" key="1">
    <source>
        <dbReference type="EMBL" id="OQP56053.1"/>
    </source>
</evidence>
<dbReference type="AlphaFoldDB" id="A0A1V9FCD9"/>
<evidence type="ECO:0000313" key="2">
    <source>
        <dbReference type="Proteomes" id="UP000192610"/>
    </source>
</evidence>
<name>A0A1V9FCD9_9BACT</name>
<dbReference type="Proteomes" id="UP000192610">
    <property type="component" value="Unassembled WGS sequence"/>
</dbReference>
<organism evidence="1 2">
    <name type="scientific">Niastella yeongjuensis</name>
    <dbReference type="NCBI Taxonomy" id="354355"/>
    <lineage>
        <taxon>Bacteria</taxon>
        <taxon>Pseudomonadati</taxon>
        <taxon>Bacteroidota</taxon>
        <taxon>Chitinophagia</taxon>
        <taxon>Chitinophagales</taxon>
        <taxon>Chitinophagaceae</taxon>
        <taxon>Niastella</taxon>
    </lineage>
</organism>
<accession>A0A1V9FCD9</accession>
<sequence>MFSILCLILVSSCRRNKDGCPATFLDKGDDRLTIVNNSSERITFTYGFEYPDDTSYLQTFVRTVPQIDGNPAYNVGPNGTKKFRTNSCWESVFEVSIPSGKLHFVIFNIDSIKAYPAAEIISRGLYKSYLYTLDQLKDNNWRVEYP</sequence>
<protein>
    <submittedName>
        <fullName evidence="1">Uncharacterized protein</fullName>
    </submittedName>
</protein>
<reference evidence="2" key="1">
    <citation type="submission" date="2016-04" db="EMBL/GenBank/DDBJ databases">
        <authorList>
            <person name="Chen L."/>
            <person name="Zhuang W."/>
            <person name="Wang G."/>
        </authorList>
    </citation>
    <scope>NUCLEOTIDE SEQUENCE [LARGE SCALE GENOMIC DNA]</scope>
    <source>
        <strain evidence="2">17621</strain>
    </source>
</reference>
<dbReference type="EMBL" id="LVXG01000002">
    <property type="protein sequence ID" value="OQP56053.1"/>
    <property type="molecule type" value="Genomic_DNA"/>
</dbReference>
<comment type="caution">
    <text evidence="1">The sequence shown here is derived from an EMBL/GenBank/DDBJ whole genome shotgun (WGS) entry which is preliminary data.</text>
</comment>